<sequence>MDPFIGEIRIFPFGFAPTGWMPCEGQELQVSQNQALAALLGNTYGGNWPTTFKLPDLRGRAPLGQGQHNGFSYSMGNNIGSQTVTLTVGQLPQHTHTLSALSTEAAVPMPTTSSGVGMMLANTRENPTQPDGPEIYLTPSPTATLTPLRPEAVTSTGGGQAHPNEQPSLAVYYCIATTGLWPPRS</sequence>
<dbReference type="AlphaFoldDB" id="A0A3B9IQ44"/>
<evidence type="ECO:0000313" key="4">
    <source>
        <dbReference type="Proteomes" id="UP000257706"/>
    </source>
</evidence>
<dbReference type="Proteomes" id="UP000257706">
    <property type="component" value="Unassembled WGS sequence"/>
</dbReference>
<dbReference type="Gene3D" id="3.90.1340.10">
    <property type="entry name" value="Phage tail collar domain"/>
    <property type="match status" value="1"/>
</dbReference>
<dbReference type="SUPFAM" id="SSF88874">
    <property type="entry name" value="Receptor-binding domain of short tail fibre protein gp12"/>
    <property type="match status" value="1"/>
</dbReference>
<reference evidence="3 4" key="1">
    <citation type="journal article" date="2018" name="Nat. Biotechnol.">
        <title>A standardized bacterial taxonomy based on genome phylogeny substantially revises the tree of life.</title>
        <authorList>
            <person name="Parks D.H."/>
            <person name="Chuvochina M."/>
            <person name="Waite D.W."/>
            <person name="Rinke C."/>
            <person name="Skarshewski A."/>
            <person name="Chaumeil P.A."/>
            <person name="Hugenholtz P."/>
        </authorList>
    </citation>
    <scope>NUCLEOTIDE SEQUENCE [LARGE SCALE GENOMIC DNA]</scope>
    <source>
        <strain evidence="3">UBA8739</strain>
    </source>
</reference>
<comment type="caution">
    <text evidence="3">The sequence shown here is derived from an EMBL/GenBank/DDBJ whole genome shotgun (WGS) entry which is preliminary data.</text>
</comment>
<evidence type="ECO:0000259" key="2">
    <source>
        <dbReference type="Pfam" id="PF07484"/>
    </source>
</evidence>
<organism evidence="3 4">
    <name type="scientific">Tistrella mobilis</name>
    <dbReference type="NCBI Taxonomy" id="171437"/>
    <lineage>
        <taxon>Bacteria</taxon>
        <taxon>Pseudomonadati</taxon>
        <taxon>Pseudomonadota</taxon>
        <taxon>Alphaproteobacteria</taxon>
        <taxon>Geminicoccales</taxon>
        <taxon>Geminicoccaceae</taxon>
        <taxon>Tistrella</taxon>
    </lineage>
</organism>
<accession>A0A3B9IQ44</accession>
<dbReference type="InterPro" id="IPR037053">
    <property type="entry name" value="Phage_tail_collar_dom_sf"/>
</dbReference>
<dbReference type="Pfam" id="PF07484">
    <property type="entry name" value="Collar"/>
    <property type="match status" value="1"/>
</dbReference>
<protein>
    <submittedName>
        <fullName evidence="3">Phage tail protein</fullName>
    </submittedName>
</protein>
<dbReference type="InterPro" id="IPR011083">
    <property type="entry name" value="Phage_tail_collar_dom"/>
</dbReference>
<feature type="domain" description="Phage tail collar" evidence="2">
    <location>
        <begin position="6"/>
        <end position="62"/>
    </location>
</feature>
<name>A0A3B9IQ44_9PROT</name>
<gene>
    <name evidence="3" type="ORF">DCK97_21500</name>
</gene>
<dbReference type="EMBL" id="DMAI01000354">
    <property type="protein sequence ID" value="HAE49994.1"/>
    <property type="molecule type" value="Genomic_DNA"/>
</dbReference>
<feature type="compositionally biased region" description="Low complexity" evidence="1">
    <location>
        <begin position="140"/>
        <end position="150"/>
    </location>
</feature>
<feature type="region of interest" description="Disordered" evidence="1">
    <location>
        <begin position="140"/>
        <end position="165"/>
    </location>
</feature>
<evidence type="ECO:0000256" key="1">
    <source>
        <dbReference type="SAM" id="MobiDB-lite"/>
    </source>
</evidence>
<evidence type="ECO:0000313" key="3">
    <source>
        <dbReference type="EMBL" id="HAE49994.1"/>
    </source>
</evidence>
<proteinExistence type="predicted"/>